<proteinExistence type="predicted"/>
<reference evidence="3" key="1">
    <citation type="journal article" date="2019" name="Int. J. Syst. Evol. Microbiol.">
        <title>The Global Catalogue of Microorganisms (GCM) 10K type strain sequencing project: providing services to taxonomists for standard genome sequencing and annotation.</title>
        <authorList>
            <consortium name="The Broad Institute Genomics Platform"/>
            <consortium name="The Broad Institute Genome Sequencing Center for Infectious Disease"/>
            <person name="Wu L."/>
            <person name="Ma J."/>
        </authorList>
    </citation>
    <scope>NUCLEOTIDE SEQUENCE [LARGE SCALE GENOMIC DNA]</scope>
    <source>
        <strain evidence="3">CGMCC 1.3685</strain>
    </source>
</reference>
<feature type="region of interest" description="Disordered" evidence="1">
    <location>
        <begin position="1"/>
        <end position="20"/>
    </location>
</feature>
<sequence>MLPVYTRSKHTAEDPESKLNMSYPQRTVEVVTTGLVIDQSATLLWTDIRRAFIYETGSGHEALTCAEFMLTEGYSVEINSQMPGWDLAIEHLPQRIENLVDER</sequence>
<dbReference type="EMBL" id="BMKX01000007">
    <property type="protein sequence ID" value="GGJ67449.1"/>
    <property type="molecule type" value="Genomic_DNA"/>
</dbReference>
<organism evidence="2 3">
    <name type="scientific">Glutamicibacter ardleyensis</name>
    <dbReference type="NCBI Taxonomy" id="225894"/>
    <lineage>
        <taxon>Bacteria</taxon>
        <taxon>Bacillati</taxon>
        <taxon>Actinomycetota</taxon>
        <taxon>Actinomycetes</taxon>
        <taxon>Micrococcales</taxon>
        <taxon>Micrococcaceae</taxon>
        <taxon>Glutamicibacter</taxon>
    </lineage>
</organism>
<evidence type="ECO:0000256" key="1">
    <source>
        <dbReference type="SAM" id="MobiDB-lite"/>
    </source>
</evidence>
<gene>
    <name evidence="2" type="ORF">GCM10007173_27930</name>
</gene>
<evidence type="ECO:0000313" key="2">
    <source>
        <dbReference type="EMBL" id="GGJ67449.1"/>
    </source>
</evidence>
<keyword evidence="3" id="KW-1185">Reference proteome</keyword>
<accession>A0ABQ2DSB6</accession>
<comment type="caution">
    <text evidence="2">The sequence shown here is derived from an EMBL/GenBank/DDBJ whole genome shotgun (WGS) entry which is preliminary data.</text>
</comment>
<evidence type="ECO:0000313" key="3">
    <source>
        <dbReference type="Proteomes" id="UP000606115"/>
    </source>
</evidence>
<protein>
    <submittedName>
        <fullName evidence="2">Uncharacterized protein</fullName>
    </submittedName>
</protein>
<name>A0ABQ2DSB6_9MICC</name>
<dbReference type="Proteomes" id="UP000606115">
    <property type="component" value="Unassembled WGS sequence"/>
</dbReference>